<evidence type="ECO:0000256" key="1">
    <source>
        <dbReference type="SAM" id="MobiDB-lite"/>
    </source>
</evidence>
<feature type="region of interest" description="Disordered" evidence="1">
    <location>
        <begin position="179"/>
        <end position="280"/>
    </location>
</feature>
<feature type="compositionally biased region" description="Basic and acidic residues" evidence="1">
    <location>
        <begin position="495"/>
        <end position="506"/>
    </location>
</feature>
<dbReference type="Proteomes" id="UP000604046">
    <property type="component" value="Unassembled WGS sequence"/>
</dbReference>
<feature type="compositionally biased region" description="Basic and acidic residues" evidence="1">
    <location>
        <begin position="221"/>
        <end position="234"/>
    </location>
</feature>
<feature type="region of interest" description="Disordered" evidence="1">
    <location>
        <begin position="444"/>
        <end position="463"/>
    </location>
</feature>
<accession>A0A812QRV3</accession>
<dbReference type="InterPro" id="IPR040341">
    <property type="entry name" value="GPATCH3"/>
</dbReference>
<keyword evidence="3" id="KW-1185">Reference proteome</keyword>
<feature type="compositionally biased region" description="Basic and acidic residues" evidence="1">
    <location>
        <begin position="253"/>
        <end position="269"/>
    </location>
</feature>
<dbReference type="GO" id="GO:0032480">
    <property type="term" value="P:negative regulation of type I interferon production"/>
    <property type="evidence" value="ECO:0007669"/>
    <property type="project" value="InterPro"/>
</dbReference>
<evidence type="ECO:0000313" key="2">
    <source>
        <dbReference type="EMBL" id="CAE7400929.1"/>
    </source>
</evidence>
<feature type="region of interest" description="Disordered" evidence="1">
    <location>
        <begin position="481"/>
        <end position="506"/>
    </location>
</feature>
<sequence length="506" mass="55462">MLKAMAETPLLLVQGIPEQLHVPDLRAFFKPAVEKELFSCFHFRRGRGTAARGLTCLARAASQDAAVKVISGYHGVPWKEVLVDAAVPRAARCLISWAPSETKRTDVWELNPPPALPKGNVGTSRSAILSAIRRCTLPPSVVKRLGIAPACRLRSTRDFAAIPPPLAWRAGQEGAVPGARRALAASPPHEARGADSQNPVTAMFAALRGRKRPKAQCQAKAEAKEAEAQKEQPGKRSRSGAQSPKLRRQMMCAHEEGGSSDSEHNEGRHLPLPLDDDDLPMPIEKAPHYERNDRLDSAAGYLYEDTVEHIWDKQDASGLVWYTDAAYWDRLAGDLDERCADAWDVDSESREVSSDEDMPPEAPAMEQGVGLLAVQHGVAGKIMRSWGADPSVKRPSSTLLAVVEGLQPNLSRTGLGWAGESRRKTSAPRSSSDDWLHIGSKYDSHHEDMKRRESSCAKPLPGSFSASALAEDRRLRVHFVPAQHVEKRARKGNARRNEGMSRTEPD</sequence>
<dbReference type="OrthoDB" id="10264738at2759"/>
<proteinExistence type="predicted"/>
<organism evidence="2 3">
    <name type="scientific">Symbiodinium natans</name>
    <dbReference type="NCBI Taxonomy" id="878477"/>
    <lineage>
        <taxon>Eukaryota</taxon>
        <taxon>Sar</taxon>
        <taxon>Alveolata</taxon>
        <taxon>Dinophyceae</taxon>
        <taxon>Suessiales</taxon>
        <taxon>Symbiodiniaceae</taxon>
        <taxon>Symbiodinium</taxon>
    </lineage>
</organism>
<dbReference type="EMBL" id="CAJNDS010002264">
    <property type="protein sequence ID" value="CAE7400929.1"/>
    <property type="molecule type" value="Genomic_DNA"/>
</dbReference>
<dbReference type="PANTHER" id="PTHR14390:SF2">
    <property type="entry name" value="G PATCH DOMAIN-CONTAINING PROTEIN 3"/>
    <property type="match status" value="1"/>
</dbReference>
<dbReference type="GO" id="GO:0039536">
    <property type="term" value="P:negative regulation of RIG-I signaling pathway"/>
    <property type="evidence" value="ECO:0007669"/>
    <property type="project" value="InterPro"/>
</dbReference>
<feature type="compositionally biased region" description="Basic and acidic residues" evidence="1">
    <location>
        <begin position="444"/>
        <end position="455"/>
    </location>
</feature>
<dbReference type="AlphaFoldDB" id="A0A812QRV3"/>
<name>A0A812QRV3_9DINO</name>
<comment type="caution">
    <text evidence="2">The sequence shown here is derived from an EMBL/GenBank/DDBJ whole genome shotgun (WGS) entry which is preliminary data.</text>
</comment>
<dbReference type="PANTHER" id="PTHR14390">
    <property type="entry name" value="G PATCH DOMAIN CONTAINING PROTEIN 3"/>
    <property type="match status" value="1"/>
</dbReference>
<protein>
    <submittedName>
        <fullName evidence="2">Gpatch3 protein</fullName>
    </submittedName>
</protein>
<reference evidence="2" key="1">
    <citation type="submission" date="2021-02" db="EMBL/GenBank/DDBJ databases">
        <authorList>
            <person name="Dougan E. K."/>
            <person name="Rhodes N."/>
            <person name="Thang M."/>
            <person name="Chan C."/>
        </authorList>
    </citation>
    <scope>NUCLEOTIDE SEQUENCE</scope>
</reference>
<gene>
    <name evidence="2" type="primary">Gpatch3</name>
    <name evidence="2" type="ORF">SNAT2548_LOCUS21823</name>
</gene>
<evidence type="ECO:0000313" key="3">
    <source>
        <dbReference type="Proteomes" id="UP000604046"/>
    </source>
</evidence>
<dbReference type="GO" id="GO:0045893">
    <property type="term" value="P:positive regulation of DNA-templated transcription"/>
    <property type="evidence" value="ECO:0007669"/>
    <property type="project" value="TreeGrafter"/>
</dbReference>